<dbReference type="PROSITE" id="PS51257">
    <property type="entry name" value="PROKAR_LIPOPROTEIN"/>
    <property type="match status" value="1"/>
</dbReference>
<reference evidence="2 3" key="1">
    <citation type="submission" date="2021-12" db="EMBL/GenBank/DDBJ databases">
        <title>Discovery of the Pendulisporaceae a myxobacterial family with distinct sporulation behavior and unique specialized metabolism.</title>
        <authorList>
            <person name="Garcia R."/>
            <person name="Popoff A."/>
            <person name="Bader C.D."/>
            <person name="Loehr J."/>
            <person name="Walesch S."/>
            <person name="Walt C."/>
            <person name="Boldt J."/>
            <person name="Bunk B."/>
            <person name="Haeckl F.J.F.P.J."/>
            <person name="Gunesch A.P."/>
            <person name="Birkelbach J."/>
            <person name="Nuebel U."/>
            <person name="Pietschmann T."/>
            <person name="Bach T."/>
            <person name="Mueller R."/>
        </authorList>
    </citation>
    <scope>NUCLEOTIDE SEQUENCE [LARGE SCALE GENOMIC DNA]</scope>
    <source>
        <strain evidence="2 3">MSr12523</strain>
    </source>
</reference>
<accession>A0ABZ2KKK3</accession>
<dbReference type="EMBL" id="CP089982">
    <property type="protein sequence ID" value="WXA97838.1"/>
    <property type="molecule type" value="Genomic_DNA"/>
</dbReference>
<sequence>MKSMVMLSCLCLALGTGCASSEETSAPSHQPVEDATVWTPTSASLELHSVRFLERPNLESKLNRSDLTSVQLEALAKLRIIETPTSGPVPDAGSYLLRVVDEDGSVRDYLAAGSNDVPEVKFGVTNYRTIDIESLAPFVATLE</sequence>
<protein>
    <recommendedName>
        <fullName evidence="4">Lipoprotein</fullName>
    </recommendedName>
</protein>
<proteinExistence type="predicted"/>
<name>A0ABZ2KKK3_9BACT</name>
<keyword evidence="1" id="KW-0732">Signal</keyword>
<gene>
    <name evidence="2" type="ORF">LZC95_13465</name>
</gene>
<evidence type="ECO:0000313" key="3">
    <source>
        <dbReference type="Proteomes" id="UP001379533"/>
    </source>
</evidence>
<evidence type="ECO:0008006" key="4">
    <source>
        <dbReference type="Google" id="ProtNLM"/>
    </source>
</evidence>
<organism evidence="2 3">
    <name type="scientific">Pendulispora brunnea</name>
    <dbReference type="NCBI Taxonomy" id="2905690"/>
    <lineage>
        <taxon>Bacteria</taxon>
        <taxon>Pseudomonadati</taxon>
        <taxon>Myxococcota</taxon>
        <taxon>Myxococcia</taxon>
        <taxon>Myxococcales</taxon>
        <taxon>Sorangiineae</taxon>
        <taxon>Pendulisporaceae</taxon>
        <taxon>Pendulispora</taxon>
    </lineage>
</organism>
<dbReference type="Proteomes" id="UP001379533">
    <property type="component" value="Chromosome"/>
</dbReference>
<dbReference type="RefSeq" id="WP_394848457.1">
    <property type="nucleotide sequence ID" value="NZ_CP089982.1"/>
</dbReference>
<keyword evidence="3" id="KW-1185">Reference proteome</keyword>
<evidence type="ECO:0000256" key="1">
    <source>
        <dbReference type="SAM" id="SignalP"/>
    </source>
</evidence>
<feature type="signal peptide" evidence="1">
    <location>
        <begin position="1"/>
        <end position="21"/>
    </location>
</feature>
<evidence type="ECO:0000313" key="2">
    <source>
        <dbReference type="EMBL" id="WXA97838.1"/>
    </source>
</evidence>
<feature type="chain" id="PRO_5046960687" description="Lipoprotein" evidence="1">
    <location>
        <begin position="22"/>
        <end position="143"/>
    </location>
</feature>